<dbReference type="InterPro" id="IPR025129">
    <property type="entry name" value="DUF4055"/>
</dbReference>
<dbReference type="RefSeq" id="WP_316411321.1">
    <property type="nucleotide sequence ID" value="NZ_AP027081.1"/>
</dbReference>
<dbReference type="KEGG" id="msea:METESE_12450"/>
<accession>A0AA48GRK8</accession>
<dbReference type="Pfam" id="PF13264">
    <property type="entry name" value="DUF4055"/>
    <property type="match status" value="1"/>
</dbReference>
<evidence type="ECO:0000259" key="2">
    <source>
        <dbReference type="Pfam" id="PF13264"/>
    </source>
</evidence>
<feature type="region of interest" description="Disordered" evidence="1">
    <location>
        <begin position="435"/>
        <end position="460"/>
    </location>
</feature>
<feature type="domain" description="DUF4055" evidence="2">
    <location>
        <begin position="225"/>
        <end position="361"/>
    </location>
</feature>
<organism evidence="3 4">
    <name type="scientific">Mesoterricola sediminis</name>
    <dbReference type="NCBI Taxonomy" id="2927980"/>
    <lineage>
        <taxon>Bacteria</taxon>
        <taxon>Pseudomonadati</taxon>
        <taxon>Acidobacteriota</taxon>
        <taxon>Holophagae</taxon>
        <taxon>Holophagales</taxon>
        <taxon>Holophagaceae</taxon>
        <taxon>Mesoterricola</taxon>
    </lineage>
</organism>
<dbReference type="Proteomes" id="UP001228113">
    <property type="component" value="Chromosome"/>
</dbReference>
<dbReference type="EMBL" id="AP027081">
    <property type="protein sequence ID" value="BDU76287.1"/>
    <property type="molecule type" value="Genomic_DNA"/>
</dbReference>
<name>A0AA48GRK8_9BACT</name>
<evidence type="ECO:0000313" key="3">
    <source>
        <dbReference type="EMBL" id="BDU76287.1"/>
    </source>
</evidence>
<reference evidence="3" key="1">
    <citation type="journal article" date="2023" name="Int. J. Syst. Evol. Microbiol.">
        <title>Mesoterricola silvestris gen. nov., sp. nov., Mesoterricola sediminis sp. nov., Geothrix oryzae sp. nov., Geothrix edaphica sp. nov., Geothrix rubra sp. nov., and Geothrix limicola sp. nov., six novel members of Acidobacteriota isolated from soils.</title>
        <authorList>
            <person name="Itoh H."/>
            <person name="Sugisawa Y."/>
            <person name="Mise K."/>
            <person name="Xu Z."/>
            <person name="Kuniyasu M."/>
            <person name="Ushijima N."/>
            <person name="Kawano K."/>
            <person name="Kobayashi E."/>
            <person name="Shiratori Y."/>
            <person name="Masuda Y."/>
            <person name="Senoo K."/>
        </authorList>
    </citation>
    <scope>NUCLEOTIDE SEQUENCE</scope>
    <source>
        <strain evidence="3">W786</strain>
    </source>
</reference>
<sequence>MGISTRHPTFQAIVAKAGVVRDVVEGEDAVKAKKTKYLPKIGGQSEDEYDAYRNRAMFYGATGRTLEALSGAVCRKAATLHGPETWVKKYAEDVTGTGVSLNSMVGEMVRETLTTSMVGILVDHNGKRPYISSYVAENVINSLPDGTIVLSETEWVPSPEDKYTLTQQTNYRELVPIPGGVQVNLWKPDTSGKLTITLETVLDRRGDTSVIQEPPFVLAQLPSLPLLPLANANLSHYRTSADLENGLHWGGIFTPWVAANLDGDKTTLKIGDSNAWILPQGSTVGMLEVTGAALSALETNKKAKEDLMAALGARLLVAQKKTAETEATARINAGGEGATLSMTVDTIETTLTKAARIMARWDGLSDSDVESIRVEINRDFVDARLSAQDIAAYLSLYTAGTIDLETFLLILQGGEVLPDGRTPEQIRDLLDTQAPPMAASASDPAANLKARAAARKAPAK</sequence>
<protein>
    <recommendedName>
        <fullName evidence="2">DUF4055 domain-containing protein</fullName>
    </recommendedName>
</protein>
<feature type="compositionally biased region" description="Low complexity" evidence="1">
    <location>
        <begin position="435"/>
        <end position="451"/>
    </location>
</feature>
<proteinExistence type="predicted"/>
<gene>
    <name evidence="3" type="ORF">METESE_12450</name>
</gene>
<keyword evidence="4" id="KW-1185">Reference proteome</keyword>
<evidence type="ECO:0000256" key="1">
    <source>
        <dbReference type="SAM" id="MobiDB-lite"/>
    </source>
</evidence>
<evidence type="ECO:0000313" key="4">
    <source>
        <dbReference type="Proteomes" id="UP001228113"/>
    </source>
</evidence>
<dbReference type="AlphaFoldDB" id="A0AA48GRK8"/>